<dbReference type="InterPro" id="IPR006044">
    <property type="entry name" value="11S_seedstore_pln"/>
</dbReference>
<dbReference type="AlphaFoldDB" id="A0A061EUU4"/>
<evidence type="ECO:0000256" key="1">
    <source>
        <dbReference type="ARBA" id="ARBA00007178"/>
    </source>
</evidence>
<dbReference type="Gene3D" id="2.60.120.10">
    <property type="entry name" value="Jelly Rolls"/>
    <property type="match status" value="2"/>
</dbReference>
<dbReference type="EMBL" id="CM001882">
    <property type="protein sequence ID" value="EOY06054.1"/>
    <property type="molecule type" value="Genomic_DNA"/>
</dbReference>
<evidence type="ECO:0000256" key="6">
    <source>
        <dbReference type="RuleBase" id="RU003681"/>
    </source>
</evidence>
<feature type="region of interest" description="Disordered" evidence="7">
    <location>
        <begin position="26"/>
        <end position="53"/>
    </location>
</feature>
<keyword evidence="5 6" id="KW-1015">Disulfide bond</keyword>
<evidence type="ECO:0000256" key="3">
    <source>
        <dbReference type="ARBA" id="ARBA00022761"/>
    </source>
</evidence>
<dbReference type="PANTHER" id="PTHR31189">
    <property type="entry name" value="OS03G0336100 PROTEIN-RELATED"/>
    <property type="match status" value="1"/>
</dbReference>
<feature type="compositionally biased region" description="Acidic residues" evidence="7">
    <location>
        <begin position="115"/>
        <end position="124"/>
    </location>
</feature>
<evidence type="ECO:0000313" key="10">
    <source>
        <dbReference type="Proteomes" id="UP000026915"/>
    </source>
</evidence>
<evidence type="ECO:0000256" key="2">
    <source>
        <dbReference type="ARBA" id="ARBA00022729"/>
    </source>
</evidence>
<reference evidence="9 10" key="1">
    <citation type="journal article" date="2013" name="Genome Biol.">
        <title>The genome sequence of the most widely cultivated cacao type and its use to identify candidate genes regulating pod color.</title>
        <authorList>
            <person name="Motamayor J.C."/>
            <person name="Mockaitis K."/>
            <person name="Schmutz J."/>
            <person name="Haiminen N."/>
            <person name="Iii D.L."/>
            <person name="Cornejo O."/>
            <person name="Findley S.D."/>
            <person name="Zheng P."/>
            <person name="Utro F."/>
            <person name="Royaert S."/>
            <person name="Saski C."/>
            <person name="Jenkins J."/>
            <person name="Podicheti R."/>
            <person name="Zhao M."/>
            <person name="Scheffler B.E."/>
            <person name="Stack J.C."/>
            <person name="Feltus F.A."/>
            <person name="Mustiga G.M."/>
            <person name="Amores F."/>
            <person name="Phillips W."/>
            <person name="Marelli J.P."/>
            <person name="May G.D."/>
            <person name="Shapiro H."/>
            <person name="Ma J."/>
            <person name="Bustamante C.D."/>
            <person name="Schnell R.J."/>
            <person name="Main D."/>
            <person name="Gilbert D."/>
            <person name="Parida L."/>
            <person name="Kuhn D.N."/>
        </authorList>
    </citation>
    <scope>NUCLEOTIDE SEQUENCE [LARGE SCALE GENOMIC DNA]</scope>
    <source>
        <strain evidence="10">cv. Matina 1-6</strain>
    </source>
</reference>
<evidence type="ECO:0000256" key="7">
    <source>
        <dbReference type="SAM" id="MobiDB-lite"/>
    </source>
</evidence>
<accession>A0A061EUU4</accession>
<dbReference type="HOGENOM" id="CLU_1186780_0_0_1"/>
<protein>
    <submittedName>
        <fullName evidence="9">Legumin B, putative isoform 3</fullName>
    </submittedName>
</protein>
<feature type="region of interest" description="Disordered" evidence="7">
    <location>
        <begin position="100"/>
        <end position="156"/>
    </location>
</feature>
<keyword evidence="2" id="KW-0732">Signal</keyword>
<dbReference type="InterPro" id="IPR050253">
    <property type="entry name" value="Seed_Storage-Functional"/>
</dbReference>
<dbReference type="Pfam" id="PF00190">
    <property type="entry name" value="Cupin_1"/>
    <property type="match status" value="1"/>
</dbReference>
<dbReference type="Gramene" id="EOY06054">
    <property type="protein sequence ID" value="EOY06054"/>
    <property type="gene ID" value="TCM_020899"/>
</dbReference>
<dbReference type="InterPro" id="IPR006045">
    <property type="entry name" value="Cupin_1"/>
</dbReference>
<gene>
    <name evidence="9" type="ORF">TCM_020899</name>
</gene>
<dbReference type="InterPro" id="IPR022379">
    <property type="entry name" value="11S_seedstore_CS"/>
</dbReference>
<keyword evidence="4 6" id="KW-0708">Seed storage protein</keyword>
<name>A0A061EUU4_THECC</name>
<comment type="subunit">
    <text evidence="6">Hexamer; each subunit is composed of an acidic and a basic chain derived from a single precursor and linked by a disulfide bond.</text>
</comment>
<dbReference type="GO" id="GO:0010431">
    <property type="term" value="P:seed maturation"/>
    <property type="evidence" value="ECO:0007669"/>
    <property type="project" value="UniProtKB-ARBA"/>
</dbReference>
<organism evidence="9 10">
    <name type="scientific">Theobroma cacao</name>
    <name type="common">Cacao</name>
    <name type="synonym">Cocoa</name>
    <dbReference type="NCBI Taxonomy" id="3641"/>
    <lineage>
        <taxon>Eukaryota</taxon>
        <taxon>Viridiplantae</taxon>
        <taxon>Streptophyta</taxon>
        <taxon>Embryophyta</taxon>
        <taxon>Tracheophyta</taxon>
        <taxon>Spermatophyta</taxon>
        <taxon>Magnoliopsida</taxon>
        <taxon>eudicotyledons</taxon>
        <taxon>Gunneridae</taxon>
        <taxon>Pentapetalae</taxon>
        <taxon>rosids</taxon>
        <taxon>malvids</taxon>
        <taxon>Malvales</taxon>
        <taxon>Malvaceae</taxon>
        <taxon>Byttnerioideae</taxon>
        <taxon>Theobroma</taxon>
    </lineage>
</organism>
<proteinExistence type="inferred from homology"/>
<keyword evidence="3 6" id="KW-0758">Storage protein</keyword>
<dbReference type="PANTHER" id="PTHR31189:SF48">
    <property type="entry name" value="LEGUMIN B"/>
    <property type="match status" value="1"/>
</dbReference>
<dbReference type="SUPFAM" id="SSF51182">
    <property type="entry name" value="RmlC-like cupins"/>
    <property type="match status" value="1"/>
</dbReference>
<dbReference type="InterPro" id="IPR011051">
    <property type="entry name" value="RmlC_Cupin_sf"/>
</dbReference>
<feature type="domain" description="Cupin type-1" evidence="8">
    <location>
        <begin position="178"/>
        <end position="225"/>
    </location>
</feature>
<dbReference type="GO" id="GO:0045735">
    <property type="term" value="F:nutrient reservoir activity"/>
    <property type="evidence" value="ECO:0007669"/>
    <property type="project" value="UniProtKB-KW"/>
</dbReference>
<comment type="similarity">
    <text evidence="1 6">Belongs to the 11S seed storage protein (globulins) family.</text>
</comment>
<evidence type="ECO:0000256" key="5">
    <source>
        <dbReference type="ARBA" id="ARBA00023157"/>
    </source>
</evidence>
<dbReference type="PRINTS" id="PR00439">
    <property type="entry name" value="11SGLOBULIN"/>
</dbReference>
<evidence type="ECO:0000259" key="8">
    <source>
        <dbReference type="Pfam" id="PF00190"/>
    </source>
</evidence>
<dbReference type="InterPro" id="IPR014710">
    <property type="entry name" value="RmlC-like_jellyroll"/>
</dbReference>
<comment type="function">
    <text evidence="6">Seed storage protein.</text>
</comment>
<feature type="compositionally biased region" description="Basic and acidic residues" evidence="7">
    <location>
        <begin position="125"/>
        <end position="147"/>
    </location>
</feature>
<evidence type="ECO:0000256" key="4">
    <source>
        <dbReference type="ARBA" id="ARBA00023129"/>
    </source>
</evidence>
<dbReference type="PROSITE" id="PS00305">
    <property type="entry name" value="11S_SEED_STORAGE"/>
    <property type="match status" value="1"/>
</dbReference>
<evidence type="ECO:0000313" key="9">
    <source>
        <dbReference type="EMBL" id="EOY06054.1"/>
    </source>
</evidence>
<keyword evidence="10" id="KW-1185">Reference proteome</keyword>
<dbReference type="Proteomes" id="UP000026915">
    <property type="component" value="Chromosome 4"/>
</dbReference>
<sequence>MDRLSLSWSRLLMLAIRPTSSIKTLEGLVTGGQSQSQGRSRRGQEEEQQESGGNNLLSAFKEQLLAEVFGIDTRLARKIQNEKDNRGAIVKVAHEFRFASPQSVEEEQRQRGSESEEEEEEEGQEERGQRRERREQRRGNRKQEGRQGRKGGSRSCNGLEETFCTMRLRHWTDSPFADVFNPRAGRITTVNSYNLPVLQFLQLSAERGVLYKNAFYAPHWNTNASPGAVEGFKL</sequence>